<evidence type="ECO:0000313" key="4">
    <source>
        <dbReference type="EMBL" id="HJB75497.1"/>
    </source>
</evidence>
<evidence type="ECO:0000259" key="3">
    <source>
        <dbReference type="Pfam" id="PF03358"/>
    </source>
</evidence>
<proteinExistence type="predicted"/>
<reference evidence="4" key="1">
    <citation type="journal article" date="2021" name="PeerJ">
        <title>Extensive microbial diversity within the chicken gut microbiome revealed by metagenomics and culture.</title>
        <authorList>
            <person name="Gilroy R."/>
            <person name="Ravi A."/>
            <person name="Getino M."/>
            <person name="Pursley I."/>
            <person name="Horton D.L."/>
            <person name="Alikhan N.F."/>
            <person name="Baker D."/>
            <person name="Gharbi K."/>
            <person name="Hall N."/>
            <person name="Watson M."/>
            <person name="Adriaenssens E.M."/>
            <person name="Foster-Nyarko E."/>
            <person name="Jarju S."/>
            <person name="Secka A."/>
            <person name="Antonio M."/>
            <person name="Oren A."/>
            <person name="Chaudhuri R.R."/>
            <person name="La Ragione R."/>
            <person name="Hildebrand F."/>
            <person name="Pallen M.J."/>
        </authorList>
    </citation>
    <scope>NUCLEOTIDE SEQUENCE</scope>
    <source>
        <strain evidence="4">CHK188-16595</strain>
    </source>
</reference>
<protein>
    <submittedName>
        <fullName evidence="4">Flavodoxin family protein</fullName>
    </submittedName>
</protein>
<dbReference type="Gene3D" id="3.40.50.360">
    <property type="match status" value="1"/>
</dbReference>
<dbReference type="InterPro" id="IPR029039">
    <property type="entry name" value="Flavoprotein-like_sf"/>
</dbReference>
<dbReference type="EMBL" id="DWXN01000012">
    <property type="protein sequence ID" value="HJB75497.1"/>
    <property type="molecule type" value="Genomic_DNA"/>
</dbReference>
<dbReference type="GO" id="GO:0016491">
    <property type="term" value="F:oxidoreductase activity"/>
    <property type="evidence" value="ECO:0007669"/>
    <property type="project" value="InterPro"/>
</dbReference>
<dbReference type="Proteomes" id="UP000823877">
    <property type="component" value="Unassembled WGS sequence"/>
</dbReference>
<keyword evidence="1" id="KW-0285">Flavoprotein</keyword>
<comment type="caution">
    <text evidence="4">The sequence shown here is derived from an EMBL/GenBank/DDBJ whole genome shotgun (WGS) entry which is preliminary data.</text>
</comment>
<gene>
    <name evidence="4" type="ORF">IAA37_07505</name>
</gene>
<dbReference type="SUPFAM" id="SSF52218">
    <property type="entry name" value="Flavoproteins"/>
    <property type="match status" value="1"/>
</dbReference>
<evidence type="ECO:0000256" key="1">
    <source>
        <dbReference type="ARBA" id="ARBA00022630"/>
    </source>
</evidence>
<dbReference type="PANTHER" id="PTHR43278:SF4">
    <property type="entry name" value="NAD(P)H-DEPENDENT FMN-CONTAINING OXIDOREDUCTASE YWQN-RELATED"/>
    <property type="match status" value="1"/>
</dbReference>
<dbReference type="PANTHER" id="PTHR43278">
    <property type="entry name" value="NAD(P)H-DEPENDENT FMN-CONTAINING OXIDOREDUCTASE YWQN-RELATED"/>
    <property type="match status" value="1"/>
</dbReference>
<name>A0A9D2MJ02_9FIRM</name>
<dbReference type="Pfam" id="PF03358">
    <property type="entry name" value="FMN_red"/>
    <property type="match status" value="1"/>
</dbReference>
<accession>A0A9D2MJ02</accession>
<dbReference type="AlphaFoldDB" id="A0A9D2MJ02"/>
<evidence type="ECO:0000313" key="5">
    <source>
        <dbReference type="Proteomes" id="UP000823877"/>
    </source>
</evidence>
<dbReference type="InterPro" id="IPR051796">
    <property type="entry name" value="ISF_SsuE-like"/>
</dbReference>
<evidence type="ECO:0000256" key="2">
    <source>
        <dbReference type="ARBA" id="ARBA00022643"/>
    </source>
</evidence>
<reference evidence="4" key="2">
    <citation type="submission" date="2021-04" db="EMBL/GenBank/DDBJ databases">
        <authorList>
            <person name="Gilroy R."/>
        </authorList>
    </citation>
    <scope>NUCLEOTIDE SEQUENCE</scope>
    <source>
        <strain evidence="4">CHK188-16595</strain>
    </source>
</reference>
<feature type="domain" description="NADPH-dependent FMN reductase-like" evidence="3">
    <location>
        <begin position="1"/>
        <end position="131"/>
    </location>
</feature>
<sequence length="194" mass="21691">MKVLCICASPRHNGSCSFILDCFINGFITEENTAEKVCISDVDIQYCRGCKKCYENGICIQKDGVLNLVKKMLDSDIVVIAAPSYWADVPGQLKTFFDRNTPFGDTNPNRIVKAKKQVLGVSIVVRAGNSEKENEIILDFIEHYYGHMGITPIQRFSIRNTDSLDDLITKQKRNLEEICAFAASLGKNDKGETI</sequence>
<dbReference type="InterPro" id="IPR005025">
    <property type="entry name" value="FMN_Rdtase-like_dom"/>
</dbReference>
<keyword evidence="2" id="KW-0288">FMN</keyword>
<organism evidence="4 5">
    <name type="scientific">Candidatus Eubacterium faecale</name>
    <dbReference type="NCBI Taxonomy" id="2838568"/>
    <lineage>
        <taxon>Bacteria</taxon>
        <taxon>Bacillati</taxon>
        <taxon>Bacillota</taxon>
        <taxon>Clostridia</taxon>
        <taxon>Eubacteriales</taxon>
        <taxon>Eubacteriaceae</taxon>
        <taxon>Eubacterium</taxon>
    </lineage>
</organism>